<protein>
    <submittedName>
        <fullName evidence="2">6-hydroxymethylpterin diphosphokinase MptE-like</fullName>
    </submittedName>
</protein>
<dbReference type="Gene3D" id="3.40.50.2000">
    <property type="entry name" value="Glycogen Phosphorylase B"/>
    <property type="match status" value="1"/>
</dbReference>
<organism evidence="2">
    <name type="scientific">uncultured Caudovirales phage</name>
    <dbReference type="NCBI Taxonomy" id="2100421"/>
    <lineage>
        <taxon>Viruses</taxon>
        <taxon>Duplodnaviria</taxon>
        <taxon>Heunggongvirae</taxon>
        <taxon>Uroviricota</taxon>
        <taxon>Caudoviricetes</taxon>
        <taxon>Peduoviridae</taxon>
        <taxon>Maltschvirus</taxon>
        <taxon>Maltschvirus maltsch</taxon>
    </lineage>
</organism>
<dbReference type="EMBL" id="LR796228">
    <property type="protein sequence ID" value="CAB4128486.1"/>
    <property type="molecule type" value="Genomic_DNA"/>
</dbReference>
<name>A0A6J5L5C1_9CAUD</name>
<accession>A0A6J5L5C1</accession>
<dbReference type="InterPro" id="IPR002826">
    <property type="entry name" value="MptE-like"/>
</dbReference>
<reference evidence="2" key="1">
    <citation type="submission" date="2020-04" db="EMBL/GenBank/DDBJ databases">
        <authorList>
            <person name="Chiriac C."/>
            <person name="Salcher M."/>
            <person name="Ghai R."/>
            <person name="Kavagutti S V."/>
        </authorList>
    </citation>
    <scope>NUCLEOTIDE SEQUENCE</scope>
</reference>
<dbReference type="GO" id="GO:0016301">
    <property type="term" value="F:kinase activity"/>
    <property type="evidence" value="ECO:0007669"/>
    <property type="project" value="UniProtKB-KW"/>
</dbReference>
<evidence type="ECO:0000259" key="1">
    <source>
        <dbReference type="Pfam" id="PF01973"/>
    </source>
</evidence>
<dbReference type="SUPFAM" id="SSF53756">
    <property type="entry name" value="UDP-Glycosyltransferase/glycogen phosphorylase"/>
    <property type="match status" value="1"/>
</dbReference>
<keyword evidence="2" id="KW-0808">Transferase</keyword>
<feature type="domain" description="6-hydroxymethylpterin diphosphokinase MptE-like" evidence="1">
    <location>
        <begin position="19"/>
        <end position="182"/>
    </location>
</feature>
<gene>
    <name evidence="2" type="ORF">UFOVP102_42</name>
</gene>
<keyword evidence="2" id="KW-0418">Kinase</keyword>
<evidence type="ECO:0000313" key="2">
    <source>
        <dbReference type="EMBL" id="CAB4128486.1"/>
    </source>
</evidence>
<proteinExistence type="predicted"/>
<sequence>MTFVPLKIVGKCVADDETLFQNMESAVARGYPQVLRQESPKDGVIALVASGPSVAGQIDVIREMSKTTLIVAIKDAHDWLIDNGVIPDYALAIDPQEHRISFYKPNHGVEYMIASQCHKAMFDNLEGQKVTIWHPYVMKGQNRPKNSLLIGGGTTSGLRAISLFYVLGWRHFALFGFDSCLTGDMLRINGSGLKEGEPLTEVRIEQDGETFYCNPSMALQAEHFQTYYDYLPDSHYYGFGHGLIQAIIKKREENAVELQALIDKKREPNDRVSFIHWGDKNSASWRYRAKIVSDGWAELNDFSADTLIFAKPQANELMEMARAKARGAWVIVDFCDDHFDWVHYKEALRLADAVSCNTEVMKKIIKEHGRDATVIGDPYEYPEAKPHYNGLNLLWYGHAVNKHSLERILPDLEGYNLRVVSNFGGAIPWSHETMLEEFARADIVLMPATAEYKSPNRAIEAIRQGCFVVSERDLGIPHIYVGNILEGIKWTQTQDINTLISKAQKFVMDEFTPQILIDKWKTLTAQRTTSDVEKRSGTDG</sequence>
<dbReference type="Pfam" id="PF01973">
    <property type="entry name" value="MptE-like"/>
    <property type="match status" value="1"/>
</dbReference>